<feature type="domain" description="Glycosyl transferase family 1" evidence="1">
    <location>
        <begin position="199"/>
        <end position="359"/>
    </location>
</feature>
<dbReference type="Pfam" id="PF13439">
    <property type="entry name" value="Glyco_transf_4"/>
    <property type="match status" value="1"/>
</dbReference>
<dbReference type="InterPro" id="IPR028098">
    <property type="entry name" value="Glyco_trans_4-like_N"/>
</dbReference>
<dbReference type="Gene3D" id="3.40.50.2000">
    <property type="entry name" value="Glycogen Phosphorylase B"/>
    <property type="match status" value="2"/>
</dbReference>
<organism evidence="3 4">
    <name type="scientific">Bacteroides sedimenti</name>
    <dbReference type="NCBI Taxonomy" id="2136147"/>
    <lineage>
        <taxon>Bacteria</taxon>
        <taxon>Pseudomonadati</taxon>
        <taxon>Bacteroidota</taxon>
        <taxon>Bacteroidia</taxon>
        <taxon>Bacteroidales</taxon>
        <taxon>Bacteroidaceae</taxon>
        <taxon>Bacteroides</taxon>
    </lineage>
</organism>
<dbReference type="Proteomes" id="UP001496674">
    <property type="component" value="Chromosome"/>
</dbReference>
<accession>A0ABM8IFH8</accession>
<sequence length="390" mass="45387">MFSFVQESNNMSRRNTKRILISVTNDLIADQRVSKVSASLQQNGYNVLLIGCIKKERKPLTRPYPTFRFNLFFKKKAVFYLEYNLRLMFVLLFKKKEILLCNDTDALPANYIVSKLCRVPLVFDAHELFPEVPELVNRPRIKRVWEKIEDIIFPHLKHSYTVCQSIADYYQQRYGINMGVVRNIPNRDTTYTMSSSDKKENHSLLPALKGRKLLLYQGAVNVGRGVDWLINAMPYLDNCVLCICGDGDLYEEMKALVREKQLEEQVVFTGRLPFEELNQYTAMADLGFVLLENMGLSYYYSLPNRIFDYMKYGVPVLASDFPEIARIVNTHHTGKLISHYEPQYLAKVILEMLEEWNDKSAYQSRLNELSKEFCWENEEQVMLGIVGGVK</sequence>
<gene>
    <name evidence="3" type="ORF">BSYN_22480</name>
</gene>
<evidence type="ECO:0000259" key="1">
    <source>
        <dbReference type="Pfam" id="PF00534"/>
    </source>
</evidence>
<dbReference type="PANTHER" id="PTHR45947:SF3">
    <property type="entry name" value="SULFOQUINOVOSYL TRANSFERASE SQD2"/>
    <property type="match status" value="1"/>
</dbReference>
<name>A0ABM8IFH8_9BACE</name>
<evidence type="ECO:0000313" key="4">
    <source>
        <dbReference type="Proteomes" id="UP001496674"/>
    </source>
</evidence>
<dbReference type="InterPro" id="IPR001296">
    <property type="entry name" value="Glyco_trans_1"/>
</dbReference>
<reference evidence="3 4" key="1">
    <citation type="submission" date="2023-04" db="EMBL/GenBank/DDBJ databases">
        <title>Draft genome sequence of acteroides sedimenti strain YN3PY1.</title>
        <authorList>
            <person name="Yoshida N."/>
        </authorList>
    </citation>
    <scope>NUCLEOTIDE SEQUENCE [LARGE SCALE GENOMIC DNA]</scope>
    <source>
        <strain evidence="3 4">YN3PY1</strain>
    </source>
</reference>
<protein>
    <recommendedName>
        <fullName evidence="5">Glycosyltransferase</fullName>
    </recommendedName>
</protein>
<dbReference type="PANTHER" id="PTHR45947">
    <property type="entry name" value="SULFOQUINOVOSYL TRANSFERASE SQD2"/>
    <property type="match status" value="1"/>
</dbReference>
<evidence type="ECO:0000313" key="3">
    <source>
        <dbReference type="EMBL" id="BEG99983.1"/>
    </source>
</evidence>
<dbReference type="SUPFAM" id="SSF53756">
    <property type="entry name" value="UDP-Glycosyltransferase/glycogen phosphorylase"/>
    <property type="match status" value="1"/>
</dbReference>
<keyword evidence="4" id="KW-1185">Reference proteome</keyword>
<dbReference type="Pfam" id="PF00534">
    <property type="entry name" value="Glycos_transf_1"/>
    <property type="match status" value="1"/>
</dbReference>
<dbReference type="EMBL" id="AP028055">
    <property type="protein sequence ID" value="BEG99983.1"/>
    <property type="molecule type" value="Genomic_DNA"/>
</dbReference>
<evidence type="ECO:0000259" key="2">
    <source>
        <dbReference type="Pfam" id="PF13439"/>
    </source>
</evidence>
<proteinExistence type="predicted"/>
<dbReference type="InterPro" id="IPR050194">
    <property type="entry name" value="Glycosyltransferase_grp1"/>
</dbReference>
<feature type="domain" description="Glycosyltransferase subfamily 4-like N-terminal" evidence="2">
    <location>
        <begin position="36"/>
        <end position="186"/>
    </location>
</feature>
<evidence type="ECO:0008006" key="5">
    <source>
        <dbReference type="Google" id="ProtNLM"/>
    </source>
</evidence>